<evidence type="ECO:0000256" key="3">
    <source>
        <dbReference type="ARBA" id="ARBA00022448"/>
    </source>
</evidence>
<keyword evidence="7" id="KW-0175">Coiled coil</keyword>
<evidence type="ECO:0000256" key="5">
    <source>
        <dbReference type="ARBA" id="ARBA00022989"/>
    </source>
</evidence>
<dbReference type="OrthoDB" id="71307at2759"/>
<dbReference type="ZFIN" id="ZDB-GENE-070705-18">
    <property type="gene designation" value="acbd5b"/>
</dbReference>
<evidence type="ECO:0000256" key="12">
    <source>
        <dbReference type="SAM" id="Phobius"/>
    </source>
</evidence>
<feature type="domain" description="ACB" evidence="13">
    <location>
        <begin position="12"/>
        <end position="101"/>
    </location>
</feature>
<dbReference type="CTD" id="100004736"/>
<protein>
    <submittedName>
        <fullName evidence="15">Acyl-CoA-binding domain-containing protein 5-B isoform X1</fullName>
    </submittedName>
</protein>
<name>A0A8M2BII9_DANRE</name>
<feature type="compositionally biased region" description="Acidic residues" evidence="11">
    <location>
        <begin position="119"/>
        <end position="128"/>
    </location>
</feature>
<accession>A0A8M2BII9</accession>
<dbReference type="AGR" id="ZFIN:ZDB-GENE-070705-18"/>
<dbReference type="InterPro" id="IPR022408">
    <property type="entry name" value="Acyl-CoA-binding_prot_CS"/>
</dbReference>
<evidence type="ECO:0000256" key="6">
    <source>
        <dbReference type="ARBA" id="ARBA00023006"/>
    </source>
</evidence>
<evidence type="ECO:0000256" key="10">
    <source>
        <dbReference type="ARBA" id="ARBA00025481"/>
    </source>
</evidence>
<evidence type="ECO:0000256" key="4">
    <source>
        <dbReference type="ARBA" id="ARBA00022692"/>
    </source>
</evidence>
<dbReference type="PROSITE" id="PS51228">
    <property type="entry name" value="ACB_2"/>
    <property type="match status" value="1"/>
</dbReference>
<feature type="region of interest" description="Disordered" evidence="11">
    <location>
        <begin position="226"/>
        <end position="249"/>
    </location>
</feature>
<organism evidence="14 15">
    <name type="scientific">Danio rerio</name>
    <name type="common">Zebrafish</name>
    <name type="synonym">Brachydanio rerio</name>
    <dbReference type="NCBI Taxonomy" id="7955"/>
    <lineage>
        <taxon>Eukaryota</taxon>
        <taxon>Metazoa</taxon>
        <taxon>Chordata</taxon>
        <taxon>Craniata</taxon>
        <taxon>Vertebrata</taxon>
        <taxon>Euteleostomi</taxon>
        <taxon>Actinopterygii</taxon>
        <taxon>Neopterygii</taxon>
        <taxon>Teleostei</taxon>
        <taxon>Ostariophysi</taxon>
        <taxon>Cypriniformes</taxon>
        <taxon>Danionidae</taxon>
        <taxon>Danioninae</taxon>
        <taxon>Danio</taxon>
    </lineage>
</organism>
<gene>
    <name evidence="15 16" type="primary">acbd5b</name>
    <name evidence="15" type="synonym">si:ch211-112d19.6</name>
</gene>
<keyword evidence="9 12" id="KW-0472">Membrane</keyword>
<comment type="function">
    <text evidence="10">Acyl-CoA binding protein which acts as the peroxisome receptor for pexophagy but is dispensable for aggrephagy and nonselective autophagy. Binds medium- and long-chain acyl-CoA esters.</text>
</comment>
<dbReference type="PANTHER" id="PTHR23310:SF6">
    <property type="entry name" value="ACYL-COA-BINDING DOMAIN-CONTAINING PROTEIN 5"/>
    <property type="match status" value="1"/>
</dbReference>
<dbReference type="FunFam" id="1.20.80.10:FF:000010">
    <property type="entry name" value="Acyl-CoA-binding domain-containing protein 5"/>
    <property type="match status" value="1"/>
</dbReference>
<evidence type="ECO:0000256" key="8">
    <source>
        <dbReference type="ARBA" id="ARBA00023121"/>
    </source>
</evidence>
<dbReference type="Pfam" id="PF00887">
    <property type="entry name" value="ACBP"/>
    <property type="match status" value="1"/>
</dbReference>
<proteinExistence type="inferred from homology"/>
<evidence type="ECO:0000256" key="1">
    <source>
        <dbReference type="ARBA" id="ARBA00004167"/>
    </source>
</evidence>
<reference evidence="15" key="1">
    <citation type="submission" date="2025-08" db="UniProtKB">
        <authorList>
            <consortium name="RefSeq"/>
        </authorList>
    </citation>
    <scope>IDENTIFICATION</scope>
    <source>
        <strain evidence="15">Tuebingen</strain>
        <tissue evidence="15">Fibroblasts and whole tissue</tissue>
    </source>
</reference>
<keyword evidence="3" id="KW-0813">Transport</keyword>
<evidence type="ECO:0000256" key="11">
    <source>
        <dbReference type="SAM" id="MobiDB-lite"/>
    </source>
</evidence>
<comment type="similarity">
    <text evidence="2">Belongs to the ATG37 family.</text>
</comment>
<dbReference type="GeneID" id="100004736"/>
<comment type="subcellular location">
    <subcellularLocation>
        <location evidence="1">Membrane</location>
        <topology evidence="1">Single-pass membrane protein</topology>
    </subcellularLocation>
</comment>
<evidence type="ECO:0000259" key="13">
    <source>
        <dbReference type="PROSITE" id="PS51228"/>
    </source>
</evidence>
<feature type="transmembrane region" description="Helical" evidence="12">
    <location>
        <begin position="383"/>
        <end position="407"/>
    </location>
</feature>
<dbReference type="InterPro" id="IPR000582">
    <property type="entry name" value="Acyl-CoA-binding_protein"/>
</dbReference>
<keyword evidence="6" id="KW-0072">Autophagy</keyword>
<dbReference type="GO" id="GO:0000425">
    <property type="term" value="P:pexophagy"/>
    <property type="evidence" value="ECO:0007669"/>
    <property type="project" value="InterPro"/>
</dbReference>
<dbReference type="GO" id="GO:0016020">
    <property type="term" value="C:membrane"/>
    <property type="evidence" value="ECO:0007669"/>
    <property type="project" value="UniProtKB-SubCell"/>
</dbReference>
<dbReference type="PANTHER" id="PTHR23310">
    <property type="entry name" value="ACYL-COA-BINDING PROTEIN, ACBP"/>
    <property type="match status" value="1"/>
</dbReference>
<dbReference type="PIRSF" id="PIRSF002412">
    <property type="entry name" value="MA_DBI"/>
    <property type="match status" value="1"/>
</dbReference>
<sequence>MILRGMEDSKSAQKRFEAAVKVIRSLPEDGSYDLSDDMLVLFYSYYKQATEGPCNTLKPNSWDPIGKAKWEAWKDLGNMSKDQAMTEYVQEIQLIIETLPVTDRMAELLDALDPFYEIVEDDDDDDDEGVSKAAPLFTGSTNADKDAERDEEVESESKEGNLDDYMELVEKQKDLSSTTGEKGSLLVFNRSEENSISSLTDGTHSSLNTVDDEEELVYAVTKCHADGSDDEMDSDSMDKPATPEKGSGVRSVRLADGSVVGANMQHGGNREPQCGSQDGKPQGLISPVPHPPTLGTVRNDRISACSGRERGCQGDGGQRGETADRMDKQAINTQITTILSELEDNMQDVLRRLTTLEQLTASQAEISPSKTWHSDKPKKRLSWWPLNSSPFTAVLTVLWPFAVHWLVQFYLQRRRRRVLLGSGNP</sequence>
<dbReference type="SUPFAM" id="SSF47027">
    <property type="entry name" value="Acyl-CoA binding protein"/>
    <property type="match status" value="1"/>
</dbReference>
<dbReference type="PROSITE" id="PS00880">
    <property type="entry name" value="ACB_1"/>
    <property type="match status" value="1"/>
</dbReference>
<keyword evidence="4 12" id="KW-0812">Transmembrane</keyword>
<dbReference type="RefSeq" id="XP_005171195.1">
    <property type="nucleotide sequence ID" value="XM_005171138.5"/>
</dbReference>
<keyword evidence="8" id="KW-0446">Lipid-binding</keyword>
<keyword evidence="14" id="KW-1185">Reference proteome</keyword>
<feature type="region of interest" description="Disordered" evidence="11">
    <location>
        <begin position="261"/>
        <end position="324"/>
    </location>
</feature>
<evidence type="ECO:0000313" key="16">
    <source>
        <dbReference type="ZFIN" id="ZDB-GENE-070705-18"/>
    </source>
</evidence>
<evidence type="ECO:0000256" key="2">
    <source>
        <dbReference type="ARBA" id="ARBA00010310"/>
    </source>
</evidence>
<dbReference type="PRINTS" id="PR00689">
    <property type="entry name" value="ACOABINDINGP"/>
</dbReference>
<evidence type="ECO:0000256" key="7">
    <source>
        <dbReference type="ARBA" id="ARBA00023054"/>
    </source>
</evidence>
<dbReference type="InterPro" id="IPR035984">
    <property type="entry name" value="Acyl-CoA-binding_sf"/>
</dbReference>
<dbReference type="GO" id="GO:0000062">
    <property type="term" value="F:fatty-acyl-CoA binding"/>
    <property type="evidence" value="ECO:0007669"/>
    <property type="project" value="InterPro"/>
</dbReference>
<dbReference type="Gene3D" id="1.20.80.10">
    <property type="match status" value="1"/>
</dbReference>
<evidence type="ECO:0000313" key="15">
    <source>
        <dbReference type="RefSeq" id="XP_005171195.1"/>
    </source>
</evidence>
<feature type="region of interest" description="Disordered" evidence="11">
    <location>
        <begin position="119"/>
        <end position="165"/>
    </location>
</feature>
<dbReference type="InterPro" id="IPR014352">
    <property type="entry name" value="FERM/acyl-CoA-bd_prot_sf"/>
</dbReference>
<dbReference type="InterPro" id="IPR016347">
    <property type="entry name" value="ACBD5"/>
</dbReference>
<dbReference type="Proteomes" id="UP000000437">
    <property type="component" value="Chromosome 2"/>
</dbReference>
<keyword evidence="5 12" id="KW-1133">Transmembrane helix</keyword>
<dbReference type="AlphaFoldDB" id="A0A8M2BII9"/>
<evidence type="ECO:0000313" key="14">
    <source>
        <dbReference type="Proteomes" id="UP000000437"/>
    </source>
</evidence>
<evidence type="ECO:0000256" key="9">
    <source>
        <dbReference type="ARBA" id="ARBA00023136"/>
    </source>
</evidence>